<feature type="binding site" evidence="6">
    <location>
        <position position="277"/>
    </location>
    <ligand>
        <name>Mg(2+)</name>
        <dbReference type="ChEBI" id="CHEBI:18420"/>
        <label>1</label>
    </ligand>
</feature>
<dbReference type="InterPro" id="IPR036691">
    <property type="entry name" value="Endo/exonu/phosph_ase_sf"/>
</dbReference>
<reference evidence="11 12" key="1">
    <citation type="journal article" date="2017" name="Int. J. Parasitol.">
        <title>The genome of the protozoan parasite Cystoisospora suis and a reverse vaccinology approach to identify vaccine candidates.</title>
        <authorList>
            <person name="Palmieri N."/>
            <person name="Shrestha A."/>
            <person name="Ruttkowski B."/>
            <person name="Beck T."/>
            <person name="Vogl C."/>
            <person name="Tomley F."/>
            <person name="Blake D.P."/>
            <person name="Joachim A."/>
        </authorList>
    </citation>
    <scope>NUCLEOTIDE SEQUENCE [LARGE SCALE GENOMIC DNA]</scope>
    <source>
        <strain evidence="11 12">Wien I</strain>
    </source>
</reference>
<evidence type="ECO:0000313" key="11">
    <source>
        <dbReference type="EMBL" id="PHJ22831.1"/>
    </source>
</evidence>
<evidence type="ECO:0000256" key="7">
    <source>
        <dbReference type="PIRSR" id="PIRSR604808-3"/>
    </source>
</evidence>
<evidence type="ECO:0000256" key="1">
    <source>
        <dbReference type="ARBA" id="ARBA00007092"/>
    </source>
</evidence>
<feature type="region of interest" description="Disordered" evidence="9">
    <location>
        <begin position="1"/>
        <end position="34"/>
    </location>
</feature>
<dbReference type="NCBIfam" id="TIGR00633">
    <property type="entry name" value="xth"/>
    <property type="match status" value="1"/>
</dbReference>
<evidence type="ECO:0000259" key="10">
    <source>
        <dbReference type="Pfam" id="PF03372"/>
    </source>
</evidence>
<dbReference type="GeneID" id="94426724"/>
<feature type="binding site" evidence="6">
    <location>
        <position position="145"/>
    </location>
    <ligand>
        <name>Mg(2+)</name>
        <dbReference type="ChEBI" id="CHEBI:18420"/>
        <label>1</label>
    </ligand>
</feature>
<feature type="region of interest" description="Disordered" evidence="9">
    <location>
        <begin position="326"/>
        <end position="361"/>
    </location>
</feature>
<keyword evidence="6" id="KW-0464">Manganese</keyword>
<evidence type="ECO:0000256" key="2">
    <source>
        <dbReference type="ARBA" id="ARBA00022723"/>
    </source>
</evidence>
<dbReference type="GO" id="GO:0046872">
    <property type="term" value="F:metal ion binding"/>
    <property type="evidence" value="ECO:0007669"/>
    <property type="project" value="UniProtKB-KW"/>
</dbReference>
<comment type="similarity">
    <text evidence="1 8">Belongs to the DNA repair enzymes AP/ExoA family.</text>
</comment>
<dbReference type="VEuPathDB" id="ToxoDB:CSUI_003315"/>
<keyword evidence="3" id="KW-0378">Hydrolase</keyword>
<feature type="active site" description="Proton donor/acceptor" evidence="5">
    <location>
        <position position="145"/>
    </location>
</feature>
<dbReference type="PANTHER" id="PTHR22748:SF10">
    <property type="entry name" value="DNA-(APURINIC OR APYRIMIDINIC SITE) ENDONUCLEASE"/>
    <property type="match status" value="1"/>
</dbReference>
<dbReference type="OrthoDB" id="498125at2759"/>
<evidence type="ECO:0000256" key="6">
    <source>
        <dbReference type="PIRSR" id="PIRSR604808-2"/>
    </source>
</evidence>
<feature type="domain" description="Endonuclease/exonuclease/phosphatase" evidence="10">
    <location>
        <begin position="85"/>
        <end position="278"/>
    </location>
</feature>
<protein>
    <recommendedName>
        <fullName evidence="8">DNA-(apurinic or apyrimidinic site) endonuclease</fullName>
        <ecNumber evidence="8">3.1.-.-</ecNumber>
    </recommendedName>
</protein>
<keyword evidence="8" id="KW-0227">DNA damage</keyword>
<dbReference type="EC" id="3.1.-.-" evidence="8"/>
<dbReference type="PROSITE" id="PS51435">
    <property type="entry name" value="AP_NUCLEASE_F1_4"/>
    <property type="match status" value="1"/>
</dbReference>
<dbReference type="AlphaFoldDB" id="A0A2C6KFM8"/>
<name>A0A2C6KFM8_9APIC</name>
<sequence>MAAQGPPGAKRGDGMPREQNKMKTTDRSSSAEAKDVNEAISEALPGHVCLISLADWKYSGQMMFLKKDLYVRSVRFNLSLDSLPPDKHDPEGRVIAADFEPFVVLTTYSPNNGGNKKSFERRRLWDERMKKFVQGVQKPLIWVGDLNCAPEDVDLSDPERFRSVIHEEPGEPIDPDNIGQAGCTDAERRRFASILQAGDLVDAFRVLNPRKEPPSLESAEYSWRGKPCWGGRGPRALFKGLGMRLDHVILSESLMKAVEDVRICGSGTQMRNFFGSDHCPVLLRLKEEVACALPSFESDAFSPAHSVTAAVGGSSKTKGLANYWASKGENRSAQPKAKTEDVVVLSDSSADGEKDGKRKGK</sequence>
<proteinExistence type="inferred from homology"/>
<keyword evidence="2 6" id="KW-0479">Metal-binding</keyword>
<keyword evidence="11" id="KW-0540">Nuclease</keyword>
<feature type="compositionally biased region" description="Basic and acidic residues" evidence="9">
    <location>
        <begin position="10"/>
        <end position="26"/>
    </location>
</feature>
<gene>
    <name evidence="11" type="ORF">CSUI_003315</name>
</gene>
<feature type="site" description="Interaction with DNA substrate" evidence="7">
    <location>
        <position position="278"/>
    </location>
</feature>
<dbReference type="Proteomes" id="UP000221165">
    <property type="component" value="Unassembled WGS sequence"/>
</dbReference>
<dbReference type="EMBL" id="MIGC01001453">
    <property type="protein sequence ID" value="PHJ22831.1"/>
    <property type="molecule type" value="Genomic_DNA"/>
</dbReference>
<dbReference type="GO" id="GO:0008311">
    <property type="term" value="F:double-stranded DNA 3'-5' DNA exonuclease activity"/>
    <property type="evidence" value="ECO:0007669"/>
    <property type="project" value="TreeGrafter"/>
</dbReference>
<evidence type="ECO:0000313" key="12">
    <source>
        <dbReference type="Proteomes" id="UP000221165"/>
    </source>
</evidence>
<accession>A0A2C6KFM8</accession>
<keyword evidence="8" id="KW-0234">DNA repair</keyword>
<comment type="caution">
    <text evidence="11">The sequence shown here is derived from an EMBL/GenBank/DDBJ whole genome shotgun (WGS) entry which is preliminary data.</text>
</comment>
<feature type="compositionally biased region" description="Basic and acidic residues" evidence="9">
    <location>
        <begin position="351"/>
        <end position="361"/>
    </location>
</feature>
<dbReference type="RefSeq" id="XP_067924508.1">
    <property type="nucleotide sequence ID" value="XM_068063513.1"/>
</dbReference>
<dbReference type="GO" id="GO:0005634">
    <property type="term" value="C:nucleus"/>
    <property type="evidence" value="ECO:0007669"/>
    <property type="project" value="TreeGrafter"/>
</dbReference>
<feature type="active site" evidence="5">
    <location>
        <position position="108"/>
    </location>
</feature>
<keyword evidence="12" id="KW-1185">Reference proteome</keyword>
<organism evidence="11 12">
    <name type="scientific">Cystoisospora suis</name>
    <dbReference type="NCBI Taxonomy" id="483139"/>
    <lineage>
        <taxon>Eukaryota</taxon>
        <taxon>Sar</taxon>
        <taxon>Alveolata</taxon>
        <taxon>Apicomplexa</taxon>
        <taxon>Conoidasida</taxon>
        <taxon>Coccidia</taxon>
        <taxon>Eucoccidiorida</taxon>
        <taxon>Eimeriorina</taxon>
        <taxon>Sarcocystidae</taxon>
        <taxon>Cystoisospora</taxon>
    </lineage>
</organism>
<keyword evidence="11" id="KW-0269">Exonuclease</keyword>
<evidence type="ECO:0000256" key="5">
    <source>
        <dbReference type="PIRSR" id="PIRSR604808-1"/>
    </source>
</evidence>
<dbReference type="GO" id="GO:0003906">
    <property type="term" value="F:DNA-(apurinic or apyrimidinic site) endonuclease activity"/>
    <property type="evidence" value="ECO:0007669"/>
    <property type="project" value="TreeGrafter"/>
</dbReference>
<comment type="cofactor">
    <cofactor evidence="6 8">
        <name>Mg(2+)</name>
        <dbReference type="ChEBI" id="CHEBI:18420"/>
    </cofactor>
    <cofactor evidence="6 8">
        <name>Mn(2+)</name>
        <dbReference type="ChEBI" id="CHEBI:29035"/>
    </cofactor>
    <text evidence="6 8">Probably binds two magnesium or manganese ions per subunit.</text>
</comment>
<dbReference type="Gene3D" id="3.60.10.10">
    <property type="entry name" value="Endonuclease/exonuclease/phosphatase"/>
    <property type="match status" value="1"/>
</dbReference>
<feature type="binding site" evidence="6">
    <location>
        <position position="278"/>
    </location>
    <ligand>
        <name>Mg(2+)</name>
        <dbReference type="ChEBI" id="CHEBI:18420"/>
        <label>1</label>
    </ligand>
</feature>
<dbReference type="GO" id="GO:0008081">
    <property type="term" value="F:phosphoric diester hydrolase activity"/>
    <property type="evidence" value="ECO:0007669"/>
    <property type="project" value="TreeGrafter"/>
</dbReference>
<dbReference type="GO" id="GO:0006284">
    <property type="term" value="P:base-excision repair"/>
    <property type="evidence" value="ECO:0007669"/>
    <property type="project" value="TreeGrafter"/>
</dbReference>
<feature type="active site" description="Proton acceptor" evidence="5">
    <location>
        <position position="278"/>
    </location>
</feature>
<evidence type="ECO:0000256" key="4">
    <source>
        <dbReference type="ARBA" id="ARBA00022842"/>
    </source>
</evidence>
<keyword evidence="4 6" id="KW-0460">Magnesium</keyword>
<feature type="site" description="Transition state stabilizer" evidence="7">
    <location>
        <position position="147"/>
    </location>
</feature>
<evidence type="ECO:0000256" key="8">
    <source>
        <dbReference type="RuleBase" id="RU362131"/>
    </source>
</evidence>
<feature type="binding site" evidence="6">
    <location>
        <position position="147"/>
    </location>
    <ligand>
        <name>Mg(2+)</name>
        <dbReference type="ChEBI" id="CHEBI:18420"/>
        <label>1</label>
    </ligand>
</feature>
<dbReference type="InterPro" id="IPR005135">
    <property type="entry name" value="Endo/exonuclease/phosphatase"/>
</dbReference>
<feature type="site" description="Important for catalytic activity" evidence="7">
    <location>
        <position position="246"/>
    </location>
</feature>
<dbReference type="InterPro" id="IPR004808">
    <property type="entry name" value="AP_endonuc_1"/>
</dbReference>
<dbReference type="Pfam" id="PF03372">
    <property type="entry name" value="Exo_endo_phos"/>
    <property type="match status" value="1"/>
</dbReference>
<dbReference type="SUPFAM" id="SSF56219">
    <property type="entry name" value="DNase I-like"/>
    <property type="match status" value="1"/>
</dbReference>
<evidence type="ECO:0000256" key="9">
    <source>
        <dbReference type="SAM" id="MobiDB-lite"/>
    </source>
</evidence>
<evidence type="ECO:0000256" key="3">
    <source>
        <dbReference type="ARBA" id="ARBA00022801"/>
    </source>
</evidence>
<dbReference type="PANTHER" id="PTHR22748">
    <property type="entry name" value="AP ENDONUCLEASE"/>
    <property type="match status" value="1"/>
</dbReference>